<feature type="domain" description="Phosphotyrosine protein phosphatase I" evidence="4">
    <location>
        <begin position="3"/>
        <end position="166"/>
    </location>
</feature>
<reference evidence="5 6" key="1">
    <citation type="submission" date="2022-06" db="EMBL/GenBank/DDBJ databases">
        <title>Genomic Encyclopedia of Archaeal and Bacterial Type Strains, Phase II (KMG-II): from individual species to whole genera.</title>
        <authorList>
            <person name="Goeker M."/>
        </authorList>
    </citation>
    <scope>NUCLEOTIDE SEQUENCE [LARGE SCALE GENOMIC DNA]</scope>
    <source>
        <strain evidence="5 6">DSM 44693</strain>
    </source>
</reference>
<comment type="caution">
    <text evidence="5">The sequence shown here is derived from an EMBL/GenBank/DDBJ whole genome shotgun (WGS) entry which is preliminary data.</text>
</comment>
<evidence type="ECO:0000313" key="5">
    <source>
        <dbReference type="EMBL" id="MCP2177818.1"/>
    </source>
</evidence>
<dbReference type="PANTHER" id="PTHR11717">
    <property type="entry name" value="LOW MOLECULAR WEIGHT PROTEIN TYROSINE PHOSPHATASE"/>
    <property type="match status" value="1"/>
</dbReference>
<dbReference type="Pfam" id="PF01451">
    <property type="entry name" value="LMWPc"/>
    <property type="match status" value="1"/>
</dbReference>
<organism evidence="5 6">
    <name type="scientific">Williamsia maris</name>
    <dbReference type="NCBI Taxonomy" id="72806"/>
    <lineage>
        <taxon>Bacteria</taxon>
        <taxon>Bacillati</taxon>
        <taxon>Actinomycetota</taxon>
        <taxon>Actinomycetes</taxon>
        <taxon>Mycobacteriales</taxon>
        <taxon>Nocardiaceae</taxon>
        <taxon>Williamsia</taxon>
    </lineage>
</organism>
<dbReference type="InterPro" id="IPR050438">
    <property type="entry name" value="LMW_PTPase"/>
</dbReference>
<evidence type="ECO:0000256" key="2">
    <source>
        <dbReference type="ARBA" id="ARBA00022801"/>
    </source>
</evidence>
<dbReference type="PRINTS" id="PR00719">
    <property type="entry name" value="LMWPTPASE"/>
</dbReference>
<dbReference type="Gene3D" id="3.40.50.2300">
    <property type="match status" value="1"/>
</dbReference>
<protein>
    <submittedName>
        <fullName evidence="5">Protein-tyrosine phosphatase</fullName>
    </submittedName>
</protein>
<dbReference type="RefSeq" id="WP_253662698.1">
    <property type="nucleotide sequence ID" value="NZ_BAAAJQ010000001.1"/>
</dbReference>
<dbReference type="InterPro" id="IPR023485">
    <property type="entry name" value="Ptyr_pPase"/>
</dbReference>
<sequence length="170" mass="18946">MTPRILFVCTGNICRSPMAEYLLRSRLTDLPDPVVVHSAGVGALNGDPMHPQSLRVLRERGIDGEDFSARYLVADMIGEHDLIVGLSRAHRDDATSKVPMAWRRAVTLRELDHFIRAGGDGVASMQIVDDRNRPELDIDDPMGRPAADFDRLADEIEPIIDRLAGWLRAH</sequence>
<dbReference type="InterPro" id="IPR017867">
    <property type="entry name" value="Tyr_phospatase_low_mol_wt"/>
</dbReference>
<dbReference type="Proteomes" id="UP001206895">
    <property type="component" value="Unassembled WGS sequence"/>
</dbReference>
<keyword evidence="6" id="KW-1185">Reference proteome</keyword>
<accession>A0ABT1HIP9</accession>
<comment type="similarity">
    <text evidence="1">Belongs to the low molecular weight phosphotyrosine protein phosphatase family.</text>
</comment>
<name>A0ABT1HIP9_9NOCA</name>
<proteinExistence type="inferred from homology"/>
<gene>
    <name evidence="5" type="ORF">LX13_003646</name>
</gene>
<evidence type="ECO:0000256" key="1">
    <source>
        <dbReference type="ARBA" id="ARBA00011063"/>
    </source>
</evidence>
<dbReference type="InterPro" id="IPR036196">
    <property type="entry name" value="Ptyr_pPase_sf"/>
</dbReference>
<dbReference type="SUPFAM" id="SSF52788">
    <property type="entry name" value="Phosphotyrosine protein phosphatases I"/>
    <property type="match status" value="1"/>
</dbReference>
<dbReference type="SMART" id="SM00226">
    <property type="entry name" value="LMWPc"/>
    <property type="match status" value="1"/>
</dbReference>
<keyword evidence="3" id="KW-0904">Protein phosphatase</keyword>
<keyword evidence="2" id="KW-0378">Hydrolase</keyword>
<evidence type="ECO:0000259" key="4">
    <source>
        <dbReference type="SMART" id="SM00226"/>
    </source>
</evidence>
<dbReference type="EMBL" id="JAMTCJ010000003">
    <property type="protein sequence ID" value="MCP2177818.1"/>
    <property type="molecule type" value="Genomic_DNA"/>
</dbReference>
<evidence type="ECO:0000256" key="3">
    <source>
        <dbReference type="ARBA" id="ARBA00022912"/>
    </source>
</evidence>
<dbReference type="PANTHER" id="PTHR11717:SF31">
    <property type="entry name" value="LOW MOLECULAR WEIGHT PROTEIN-TYROSINE-PHOSPHATASE ETP-RELATED"/>
    <property type="match status" value="1"/>
</dbReference>
<evidence type="ECO:0000313" key="6">
    <source>
        <dbReference type="Proteomes" id="UP001206895"/>
    </source>
</evidence>